<sequence length="481" mass="53180">MPDTRLRSKSTGDFFWGNQVSPSKRDKVNQNRVYWVVSHNSTGQQPPTNAITGMRMRLSTYSVGSHVINKPQSTTVSGMVGTATRFFPFSFALDRIGFTPTQLPANSYQPTRPRCALCWPRGAPISRACGEKEKDTIMSKANPAMNYAFRNDPPHKERRKKEKKETRPRERTRTKIIRVRKKKVGAPSFVVAVCSNYRVSTCGLLRFSLAIEAAGMSSVPPLGQLTGQSDPVAAQNRQPSVSDTRALVFAWQHNKYEPVMQPEHVGTDKLVGHPLPPLLCFYAQSNKHVQASTSAAGACAHTRLHPEVAAPGLVLRLESWDIWPRFHVSAYPPHPSLEQRTERVFVCFLVLPRSRAGMGRNSEDQVSTRLASTSPARVAGQPTASTKNSGARNAHSSTLTTPCRVQGTCRWALADTRFKSTALPLIRRPVDTPNRRLCHLPRLSRAQSVPATQRTALPTSNRTRASHLGSGLVWRGSLGLP</sequence>
<protein>
    <submittedName>
        <fullName evidence="2">Uncharacterized protein</fullName>
    </submittedName>
</protein>
<dbReference type="AlphaFoldDB" id="A0A545VDV6"/>
<accession>A0A545VDV6</accession>
<feature type="compositionally biased region" description="Polar residues" evidence="1">
    <location>
        <begin position="382"/>
        <end position="399"/>
    </location>
</feature>
<evidence type="ECO:0000313" key="2">
    <source>
        <dbReference type="EMBL" id="TQV99905.1"/>
    </source>
</evidence>
<feature type="compositionally biased region" description="Polar residues" evidence="1">
    <location>
        <begin position="364"/>
        <end position="375"/>
    </location>
</feature>
<reference evidence="2 3" key="1">
    <citation type="journal article" date="2019" name="Appl. Microbiol. Biotechnol.">
        <title>Genome sequence of Isaria javanica and comparative genome analysis insights into family S53 peptidase evolution in fungal entomopathogens.</title>
        <authorList>
            <person name="Lin R."/>
            <person name="Zhang X."/>
            <person name="Xin B."/>
            <person name="Zou M."/>
            <person name="Gao Y."/>
            <person name="Qin F."/>
            <person name="Hu Q."/>
            <person name="Xie B."/>
            <person name="Cheng X."/>
        </authorList>
    </citation>
    <scope>NUCLEOTIDE SEQUENCE [LARGE SCALE GENOMIC DNA]</scope>
    <source>
        <strain evidence="2 3">IJ1G</strain>
    </source>
</reference>
<evidence type="ECO:0000313" key="3">
    <source>
        <dbReference type="Proteomes" id="UP000315783"/>
    </source>
</evidence>
<dbReference type="Proteomes" id="UP000315783">
    <property type="component" value="Unassembled WGS sequence"/>
</dbReference>
<evidence type="ECO:0000256" key="1">
    <source>
        <dbReference type="SAM" id="MobiDB-lite"/>
    </source>
</evidence>
<comment type="caution">
    <text evidence="2">The sequence shown here is derived from an EMBL/GenBank/DDBJ whole genome shotgun (WGS) entry which is preliminary data.</text>
</comment>
<keyword evidence="3" id="KW-1185">Reference proteome</keyword>
<feature type="region of interest" description="Disordered" evidence="1">
    <location>
        <begin position="358"/>
        <end position="399"/>
    </location>
</feature>
<organism evidence="2 3">
    <name type="scientific">Cordyceps javanica</name>
    <dbReference type="NCBI Taxonomy" id="43265"/>
    <lineage>
        <taxon>Eukaryota</taxon>
        <taxon>Fungi</taxon>
        <taxon>Dikarya</taxon>
        <taxon>Ascomycota</taxon>
        <taxon>Pezizomycotina</taxon>
        <taxon>Sordariomycetes</taxon>
        <taxon>Hypocreomycetidae</taxon>
        <taxon>Hypocreales</taxon>
        <taxon>Cordycipitaceae</taxon>
        <taxon>Cordyceps</taxon>
    </lineage>
</organism>
<feature type="region of interest" description="Disordered" evidence="1">
    <location>
        <begin position="144"/>
        <end position="172"/>
    </location>
</feature>
<name>A0A545VDV6_9HYPO</name>
<feature type="region of interest" description="Disordered" evidence="1">
    <location>
        <begin position="447"/>
        <end position="468"/>
    </location>
</feature>
<feature type="compositionally biased region" description="Basic and acidic residues" evidence="1">
    <location>
        <begin position="163"/>
        <end position="172"/>
    </location>
</feature>
<proteinExistence type="predicted"/>
<feature type="compositionally biased region" description="Polar residues" evidence="1">
    <location>
        <begin position="447"/>
        <end position="463"/>
    </location>
</feature>
<gene>
    <name evidence="2" type="ORF">IF1G_02120</name>
</gene>
<dbReference type="EMBL" id="SPUK01000002">
    <property type="protein sequence ID" value="TQV99905.1"/>
    <property type="molecule type" value="Genomic_DNA"/>
</dbReference>